<reference evidence="5" key="1">
    <citation type="submission" date="2019-08" db="EMBL/GenBank/DDBJ databases">
        <title>The genome of the North American firefly Photinus pyralis.</title>
        <authorList>
            <consortium name="Photinus pyralis genome working group"/>
            <person name="Fallon T.R."/>
            <person name="Sander Lower S.E."/>
            <person name="Weng J.-K."/>
        </authorList>
    </citation>
    <scope>NUCLEOTIDE SEQUENCE</scope>
    <source>
        <strain evidence="5">TRF0915ILg1</strain>
        <tissue evidence="5">Whole body</tissue>
    </source>
</reference>
<dbReference type="EMBL" id="VTPC01008839">
    <property type="protein sequence ID" value="KAF2892257.1"/>
    <property type="molecule type" value="Genomic_DNA"/>
</dbReference>
<dbReference type="AlphaFoldDB" id="A0A8K0G883"/>
<protein>
    <recommendedName>
        <fullName evidence="4">G-protein coupled receptors family 2 profile 1 domain-containing protein</fullName>
    </recommendedName>
</protein>
<dbReference type="Gene3D" id="4.10.1240.10">
    <property type="entry name" value="GPCR, family 2, extracellular hormone receptor domain"/>
    <property type="match status" value="1"/>
</dbReference>
<feature type="transmembrane region" description="Helical" evidence="3">
    <location>
        <begin position="527"/>
        <end position="550"/>
    </location>
</feature>
<feature type="domain" description="G-protein coupled receptors family 2 profile 1" evidence="4">
    <location>
        <begin position="53"/>
        <end position="110"/>
    </location>
</feature>
<dbReference type="InterPro" id="IPR036445">
    <property type="entry name" value="GPCR_2_extracell_dom_sf"/>
</dbReference>
<feature type="transmembrane region" description="Helical" evidence="3">
    <location>
        <begin position="459"/>
        <end position="482"/>
    </location>
</feature>
<dbReference type="InterPro" id="IPR051587">
    <property type="entry name" value="Adhesion_GPCR"/>
</dbReference>
<dbReference type="Gene3D" id="1.20.1070.10">
    <property type="entry name" value="Rhodopsin 7-helix transmembrane proteins"/>
    <property type="match status" value="1"/>
</dbReference>
<feature type="transmembrane region" description="Helical" evidence="3">
    <location>
        <begin position="394"/>
        <end position="420"/>
    </location>
</feature>
<organism evidence="5 6">
    <name type="scientific">Ignelater luminosus</name>
    <name type="common">Cucubano</name>
    <name type="synonym">Pyrophorus luminosus</name>
    <dbReference type="NCBI Taxonomy" id="2038154"/>
    <lineage>
        <taxon>Eukaryota</taxon>
        <taxon>Metazoa</taxon>
        <taxon>Ecdysozoa</taxon>
        <taxon>Arthropoda</taxon>
        <taxon>Hexapoda</taxon>
        <taxon>Insecta</taxon>
        <taxon>Pterygota</taxon>
        <taxon>Neoptera</taxon>
        <taxon>Endopterygota</taxon>
        <taxon>Coleoptera</taxon>
        <taxon>Polyphaga</taxon>
        <taxon>Elateriformia</taxon>
        <taxon>Elateroidea</taxon>
        <taxon>Elateridae</taxon>
        <taxon>Agrypninae</taxon>
        <taxon>Pyrophorini</taxon>
        <taxon>Ignelater</taxon>
    </lineage>
</organism>
<evidence type="ECO:0000313" key="6">
    <source>
        <dbReference type="Proteomes" id="UP000801492"/>
    </source>
</evidence>
<evidence type="ECO:0000259" key="4">
    <source>
        <dbReference type="PROSITE" id="PS50227"/>
    </source>
</evidence>
<accession>A0A8K0G883</accession>
<dbReference type="PROSITE" id="PS50227">
    <property type="entry name" value="G_PROTEIN_RECEP_F2_3"/>
    <property type="match status" value="1"/>
</dbReference>
<evidence type="ECO:0000313" key="5">
    <source>
        <dbReference type="EMBL" id="KAF2892257.1"/>
    </source>
</evidence>
<dbReference type="Proteomes" id="UP000801492">
    <property type="component" value="Unassembled WGS sequence"/>
</dbReference>
<comment type="caution">
    <text evidence="5">The sequence shown here is derived from an EMBL/GenBank/DDBJ whole genome shotgun (WGS) entry which is preliminary data.</text>
</comment>
<keyword evidence="3" id="KW-1133">Transmembrane helix</keyword>
<name>A0A8K0G883_IGNLU</name>
<feature type="transmembrane region" description="Helical" evidence="3">
    <location>
        <begin position="494"/>
        <end position="515"/>
    </location>
</feature>
<dbReference type="OrthoDB" id="6138650at2759"/>
<dbReference type="GO" id="GO:0004930">
    <property type="term" value="F:G protein-coupled receptor activity"/>
    <property type="evidence" value="ECO:0007669"/>
    <property type="project" value="InterPro"/>
</dbReference>
<keyword evidence="3" id="KW-0812">Transmembrane</keyword>
<dbReference type="PANTHER" id="PTHR45813:SF8">
    <property type="entry name" value="IG-LIKE DOMAIN-CONTAINING PROTEIN"/>
    <property type="match status" value="1"/>
</dbReference>
<sequence length="644" mass="72552">MERYEILFPGGSILQVSKIDKPATYSCLVQDEVAATEVSIQVDVIDRTVVHTCHGEKHMNILWPETAPGTQSVQECPKGFTGVVRRWCVLHDFEKSVWQLPDFSMCTADFLTRINANFQRLHLGYEQGNGLQILQNYKTYLKDRTTLLPGEGAQILNSINDVVSYINSSSDFNLIYNATNTVFEIVDNIMKHGNSLINQMQITLLQETVKNQIQFSEEIIKILPIYHKTFSSMDVTIISSRKLNAFSKIPVANYKSTSRTCTRRPKNGTSGSRASEESTLPLCEDHRPDPLKIDPVATIWVLRQDKPVTDIYKFSFDMEFSHTIINTTMSKWSVNCSVATYANYGYSWNITGCYTELINSTATRCSCIKPGTYAVLITTVPLTMIAEEYHSYQVLVLIGCSFCLLFSAISVIILIAHWILQKSSLAFLKVQYCFVLSSAMAIFVVALSKEVPQVYYSYINTLLEILLLIAMSSHLSTCLIVFTEFVENSKAPHLSKTVVAISTGVPVITVFASHLTHRTMGKKQPSWWLINGSVSFNIFITAFLMLIFLYNIMYLMVMDKIAQSSDKQNKNSSLALESVMYINMRESQIWNYAFSLSNVLLVSILFTCYILKPETPILEEIAENLKMNATGKASDPTIARSPSN</sequence>
<keyword evidence="1" id="KW-0325">Glycoprotein</keyword>
<feature type="region of interest" description="Disordered" evidence="2">
    <location>
        <begin position="259"/>
        <end position="281"/>
    </location>
</feature>
<keyword evidence="6" id="KW-1185">Reference proteome</keyword>
<dbReference type="GO" id="GO:0016020">
    <property type="term" value="C:membrane"/>
    <property type="evidence" value="ECO:0007669"/>
    <property type="project" value="InterPro"/>
</dbReference>
<dbReference type="PANTHER" id="PTHR45813">
    <property type="entry name" value="IG-LIKE DOMAIN-CONTAINING PROTEIN"/>
    <property type="match status" value="1"/>
</dbReference>
<dbReference type="InterPro" id="IPR001879">
    <property type="entry name" value="GPCR_2_extracellular_dom"/>
</dbReference>
<feature type="transmembrane region" description="Helical" evidence="3">
    <location>
        <begin position="426"/>
        <end position="447"/>
    </location>
</feature>
<gene>
    <name evidence="5" type="ORF">ILUMI_13916</name>
</gene>
<keyword evidence="3" id="KW-0472">Membrane</keyword>
<proteinExistence type="predicted"/>
<dbReference type="Gene3D" id="2.60.220.50">
    <property type="match status" value="1"/>
</dbReference>
<feature type="non-terminal residue" evidence="5">
    <location>
        <position position="644"/>
    </location>
</feature>
<dbReference type="GO" id="GO:0007189">
    <property type="term" value="P:adenylate cyclase-activating G protein-coupled receptor signaling pathway"/>
    <property type="evidence" value="ECO:0007669"/>
    <property type="project" value="TreeGrafter"/>
</dbReference>
<evidence type="ECO:0000256" key="2">
    <source>
        <dbReference type="SAM" id="MobiDB-lite"/>
    </source>
</evidence>
<dbReference type="InterPro" id="IPR046338">
    <property type="entry name" value="GAIN_dom_sf"/>
</dbReference>
<evidence type="ECO:0000256" key="1">
    <source>
        <dbReference type="ARBA" id="ARBA00023180"/>
    </source>
</evidence>
<evidence type="ECO:0000256" key="3">
    <source>
        <dbReference type="SAM" id="Phobius"/>
    </source>
</evidence>
<feature type="transmembrane region" description="Helical" evidence="3">
    <location>
        <begin position="589"/>
        <end position="611"/>
    </location>
</feature>